<dbReference type="EMBL" id="LCIT01000012">
    <property type="protein sequence ID" value="KKT62453.1"/>
    <property type="molecule type" value="Genomic_DNA"/>
</dbReference>
<accession>A0A0G1IU02</accession>
<reference evidence="1 2" key="1">
    <citation type="journal article" date="2015" name="Nature">
        <title>rRNA introns, odd ribosomes, and small enigmatic genomes across a large radiation of phyla.</title>
        <authorList>
            <person name="Brown C.T."/>
            <person name="Hug L.A."/>
            <person name="Thomas B.C."/>
            <person name="Sharon I."/>
            <person name="Castelle C.J."/>
            <person name="Singh A."/>
            <person name="Wilkins M.J."/>
            <person name="Williams K.H."/>
            <person name="Banfield J.F."/>
        </authorList>
    </citation>
    <scope>NUCLEOTIDE SEQUENCE [LARGE SCALE GENOMIC DNA]</scope>
</reference>
<comment type="caution">
    <text evidence="1">The sequence shown here is derived from an EMBL/GenBank/DDBJ whole genome shotgun (WGS) entry which is preliminary data.</text>
</comment>
<evidence type="ECO:0000313" key="2">
    <source>
        <dbReference type="Proteomes" id="UP000033945"/>
    </source>
</evidence>
<gene>
    <name evidence="1" type="ORF">UW55_C0012G0013</name>
</gene>
<protein>
    <submittedName>
        <fullName evidence="1">Uncharacterized protein</fullName>
    </submittedName>
</protein>
<organism evidence="1 2">
    <name type="scientific">Candidatus Giovannonibacteria bacterium GW2011_GWA2_44_26</name>
    <dbReference type="NCBI Taxonomy" id="1618648"/>
    <lineage>
        <taxon>Bacteria</taxon>
        <taxon>Candidatus Giovannoniibacteriota</taxon>
    </lineage>
</organism>
<evidence type="ECO:0000313" key="1">
    <source>
        <dbReference type="EMBL" id="KKT62453.1"/>
    </source>
</evidence>
<dbReference type="Proteomes" id="UP000033945">
    <property type="component" value="Unassembled WGS sequence"/>
</dbReference>
<name>A0A0G1IU02_9BACT</name>
<sequence length="121" mass="13723">MTKFNSHIKSLKIVLKPAMPTFEGGTKVGDVPGKYALFVDGQFETQDKEIIEKLESLQTFNVDFWKASDEPEKTKEPEVDGDLQNHTKKELQALATEKGIELDGSETKDRLIELLQEKQEN</sequence>
<dbReference type="AlphaFoldDB" id="A0A0G1IU02"/>
<proteinExistence type="predicted"/>